<dbReference type="GO" id="GO:0005524">
    <property type="term" value="F:ATP binding"/>
    <property type="evidence" value="ECO:0007669"/>
    <property type="project" value="InterPro"/>
</dbReference>
<feature type="region of interest" description="Disordered" evidence="2">
    <location>
        <begin position="68"/>
        <end position="91"/>
    </location>
</feature>
<dbReference type="Proteomes" id="UP001165063">
    <property type="component" value="Unassembled WGS sequence"/>
</dbReference>
<dbReference type="GO" id="GO:0070125">
    <property type="term" value="P:mitochondrial translational elongation"/>
    <property type="evidence" value="ECO:0007669"/>
    <property type="project" value="TreeGrafter"/>
</dbReference>
<evidence type="ECO:0000256" key="1">
    <source>
        <dbReference type="ARBA" id="ARBA00022806"/>
    </source>
</evidence>
<dbReference type="SMART" id="SM00487">
    <property type="entry name" value="DEXDc"/>
    <property type="match status" value="1"/>
</dbReference>
<dbReference type="InterPro" id="IPR006935">
    <property type="entry name" value="Helicase/UvrB_N"/>
</dbReference>
<gene>
    <name evidence="5" type="ORF">Amon01_000686300</name>
</gene>
<proteinExistence type="predicted"/>
<dbReference type="EMBL" id="BSXU01004657">
    <property type="protein sequence ID" value="GMG46309.1"/>
    <property type="molecule type" value="Genomic_DNA"/>
</dbReference>
<comment type="caution">
    <text evidence="5">The sequence shown here is derived from an EMBL/GenBank/DDBJ whole genome shotgun (WGS) entry which is preliminary data.</text>
</comment>
<keyword evidence="1" id="KW-0347">Helicase</keyword>
<feature type="region of interest" description="Disordered" evidence="2">
    <location>
        <begin position="213"/>
        <end position="237"/>
    </location>
</feature>
<keyword evidence="1" id="KW-0547">Nucleotide-binding</keyword>
<evidence type="ECO:0000259" key="4">
    <source>
        <dbReference type="PROSITE" id="PS51194"/>
    </source>
</evidence>
<dbReference type="InterPro" id="IPR027417">
    <property type="entry name" value="P-loop_NTPase"/>
</dbReference>
<dbReference type="Pfam" id="PF00271">
    <property type="entry name" value="Helicase_C"/>
    <property type="match status" value="1"/>
</dbReference>
<dbReference type="PROSITE" id="PS51192">
    <property type="entry name" value="HELICASE_ATP_BIND_1"/>
    <property type="match status" value="1"/>
</dbReference>
<feature type="compositionally biased region" description="Gly residues" evidence="2">
    <location>
        <begin position="79"/>
        <end position="89"/>
    </location>
</feature>
<dbReference type="OrthoDB" id="16911at2759"/>
<evidence type="ECO:0000259" key="3">
    <source>
        <dbReference type="PROSITE" id="PS51192"/>
    </source>
</evidence>
<dbReference type="Gene3D" id="3.40.50.300">
    <property type="entry name" value="P-loop containing nucleotide triphosphate hydrolases"/>
    <property type="match status" value="2"/>
</dbReference>
<feature type="compositionally biased region" description="Basic and acidic residues" evidence="2">
    <location>
        <begin position="214"/>
        <end position="223"/>
    </location>
</feature>
<evidence type="ECO:0000256" key="2">
    <source>
        <dbReference type="SAM" id="MobiDB-lite"/>
    </source>
</evidence>
<dbReference type="GO" id="GO:0032042">
    <property type="term" value="P:mitochondrial DNA metabolic process"/>
    <property type="evidence" value="ECO:0007669"/>
    <property type="project" value="TreeGrafter"/>
</dbReference>
<keyword evidence="1" id="KW-0378">Hydrolase</keyword>
<dbReference type="GO" id="GO:0005759">
    <property type="term" value="C:mitochondrial matrix"/>
    <property type="evidence" value="ECO:0007669"/>
    <property type="project" value="TreeGrafter"/>
</dbReference>
<keyword evidence="6" id="KW-1185">Reference proteome</keyword>
<dbReference type="AlphaFoldDB" id="A0A9W7DJ46"/>
<dbReference type="SUPFAM" id="SSF52540">
    <property type="entry name" value="P-loop containing nucleoside triphosphate hydrolases"/>
    <property type="match status" value="1"/>
</dbReference>
<dbReference type="GO" id="GO:0000403">
    <property type="term" value="F:Y-form DNA binding"/>
    <property type="evidence" value="ECO:0007669"/>
    <property type="project" value="TreeGrafter"/>
</dbReference>
<feature type="domain" description="Helicase ATP-binding" evidence="3">
    <location>
        <begin position="235"/>
        <end position="436"/>
    </location>
</feature>
<dbReference type="PANTHER" id="PTHR47396">
    <property type="entry name" value="TYPE I RESTRICTION ENZYME ECOKI R PROTEIN"/>
    <property type="match status" value="1"/>
</dbReference>
<dbReference type="GO" id="GO:0061749">
    <property type="term" value="F:forked DNA-dependent helicase activity"/>
    <property type="evidence" value="ECO:0007669"/>
    <property type="project" value="TreeGrafter"/>
</dbReference>
<dbReference type="Pfam" id="PF04851">
    <property type="entry name" value="ResIII"/>
    <property type="match status" value="1"/>
</dbReference>
<sequence>MNISTTFKTNCTIPKRIQVILNNQFTTVSLTPLSVDCPSQRQRQRQRRFLHSVPPFYRSQIGLPIGPDCRDKIRPSGTSGTGNGNGNGNGQHSAKFRVGGLYGCRFIHADLASLVQDSGSVVVVAADEEGKSKGGKKSLRRKKTTEKVSQLFECDKVFVEEKEPVVDVDVDVDVETVENAKGKGKGKIKLRAYQEQCIQDCLTAIRVDGDEGIDDKGNDKGVTDDGDEDSKRTRKSRIRNRRSIAVSLATGGGKTMIFANLIPKLPPNPRTKQTKTLVLVHRKELADQAIRAISRCNPGLNVRLEMGKAKIEADELGQVDVVVASVPTLARTIDRLKKFKPSTFKAIVIDECHHAVSTSFLKLLKYFGCYEPEEKGIELDGNDDDVVVEDEFEKFEPDEPEDVALKGDVAVIGFSATLKRHDRIPLRKAFDHIVFEKNMKDLINDGFLSDFTWLKVSAGLKLDEVEVTKGKNSDYKLDSLAEHVNTTKINELVLKTYLHVKKERKIKSSLFFCVNVQHMLDLHQLFKLNGLASRYVSGSSTKFERELAVNDFLEGKLPILFNCGVFTEGTDFPQVDSVFMVRPTKSQPLLTQMIGRGLRLHDEKEQCVIVDFVDASDIGISLDSSLRGKIMGRSGELAGIFGGVGTVGESRLKGQTKSFQLVTCSKRYLVFERLGI</sequence>
<dbReference type="GO" id="GO:0036121">
    <property type="term" value="F:double-stranded DNA helicase activity"/>
    <property type="evidence" value="ECO:0007669"/>
    <property type="project" value="TreeGrafter"/>
</dbReference>
<dbReference type="InterPro" id="IPR014001">
    <property type="entry name" value="Helicase_ATP-bd"/>
</dbReference>
<organism evidence="5 6">
    <name type="scientific">Ambrosiozyma monospora</name>
    <name type="common">Yeast</name>
    <name type="synonym">Endomycopsis monosporus</name>
    <dbReference type="NCBI Taxonomy" id="43982"/>
    <lineage>
        <taxon>Eukaryota</taxon>
        <taxon>Fungi</taxon>
        <taxon>Dikarya</taxon>
        <taxon>Ascomycota</taxon>
        <taxon>Saccharomycotina</taxon>
        <taxon>Pichiomycetes</taxon>
        <taxon>Pichiales</taxon>
        <taxon>Pichiaceae</taxon>
        <taxon>Ambrosiozyma</taxon>
    </lineage>
</organism>
<dbReference type="PROSITE" id="PS51194">
    <property type="entry name" value="HELICASE_CTER"/>
    <property type="match status" value="1"/>
</dbReference>
<keyword evidence="1" id="KW-0067">ATP-binding</keyword>
<accession>A0A9W7DJ46</accession>
<dbReference type="PANTHER" id="PTHR47396:SF1">
    <property type="entry name" value="ATP-DEPENDENT HELICASE IRC3-RELATED"/>
    <property type="match status" value="1"/>
</dbReference>
<feature type="domain" description="Helicase C-terminal" evidence="4">
    <location>
        <begin position="493"/>
        <end position="641"/>
    </location>
</feature>
<reference evidence="5" key="1">
    <citation type="submission" date="2023-04" db="EMBL/GenBank/DDBJ databases">
        <title>Ambrosiozyma monospora NBRC 1965.</title>
        <authorList>
            <person name="Ichikawa N."/>
            <person name="Sato H."/>
            <person name="Tonouchi N."/>
        </authorList>
    </citation>
    <scope>NUCLEOTIDE SEQUENCE</scope>
    <source>
        <strain evidence="5">NBRC 1965</strain>
    </source>
</reference>
<dbReference type="InterPro" id="IPR001650">
    <property type="entry name" value="Helicase_C-like"/>
</dbReference>
<evidence type="ECO:0000313" key="6">
    <source>
        <dbReference type="Proteomes" id="UP001165063"/>
    </source>
</evidence>
<dbReference type="InterPro" id="IPR050742">
    <property type="entry name" value="Helicase_Restrict-Modif_Enz"/>
</dbReference>
<dbReference type="SMART" id="SM00490">
    <property type="entry name" value="HELICc"/>
    <property type="match status" value="1"/>
</dbReference>
<evidence type="ECO:0000313" key="5">
    <source>
        <dbReference type="EMBL" id="GMG46309.1"/>
    </source>
</evidence>
<protein>
    <submittedName>
        <fullName evidence="5">Unnamed protein product</fullName>
    </submittedName>
</protein>
<name>A0A9W7DJ46_AMBMO</name>
<dbReference type="GO" id="GO:0016787">
    <property type="term" value="F:hydrolase activity"/>
    <property type="evidence" value="ECO:0007669"/>
    <property type="project" value="InterPro"/>
</dbReference>
<dbReference type="CDD" id="cd18799">
    <property type="entry name" value="SF2_C_EcoAI-like"/>
    <property type="match status" value="1"/>
</dbReference>